<dbReference type="Proteomes" id="UP000054350">
    <property type="component" value="Unassembled WGS sequence"/>
</dbReference>
<gene>
    <name evidence="2" type="ORF">AMAG_14164</name>
</gene>
<reference evidence="2 3" key="1">
    <citation type="submission" date="2009-11" db="EMBL/GenBank/DDBJ databases">
        <title>Annotation of Allomyces macrogynus ATCC 38327.</title>
        <authorList>
            <consortium name="The Broad Institute Genome Sequencing Platform"/>
            <person name="Russ C."/>
            <person name="Cuomo C."/>
            <person name="Burger G."/>
            <person name="Gray M.W."/>
            <person name="Holland P.W.H."/>
            <person name="King N."/>
            <person name="Lang F.B.F."/>
            <person name="Roger A.J."/>
            <person name="Ruiz-Trillo I."/>
            <person name="Young S.K."/>
            <person name="Zeng Q."/>
            <person name="Gargeya S."/>
            <person name="Fitzgerald M."/>
            <person name="Haas B."/>
            <person name="Abouelleil A."/>
            <person name="Alvarado L."/>
            <person name="Arachchi H.M."/>
            <person name="Berlin A."/>
            <person name="Chapman S.B."/>
            <person name="Gearin G."/>
            <person name="Goldberg J."/>
            <person name="Griggs A."/>
            <person name="Gujja S."/>
            <person name="Hansen M."/>
            <person name="Heiman D."/>
            <person name="Howarth C."/>
            <person name="Larimer J."/>
            <person name="Lui A."/>
            <person name="MacDonald P.J.P."/>
            <person name="McCowen C."/>
            <person name="Montmayeur A."/>
            <person name="Murphy C."/>
            <person name="Neiman D."/>
            <person name="Pearson M."/>
            <person name="Priest M."/>
            <person name="Roberts A."/>
            <person name="Saif S."/>
            <person name="Shea T."/>
            <person name="Sisk P."/>
            <person name="Stolte C."/>
            <person name="Sykes S."/>
            <person name="Wortman J."/>
            <person name="Nusbaum C."/>
            <person name="Birren B."/>
        </authorList>
    </citation>
    <scope>NUCLEOTIDE SEQUENCE [LARGE SCALE GENOMIC DNA]</scope>
    <source>
        <strain evidence="2 3">ATCC 38327</strain>
    </source>
</reference>
<dbReference type="AlphaFoldDB" id="A0A0L0T4G4"/>
<evidence type="ECO:0000313" key="2">
    <source>
        <dbReference type="EMBL" id="KNE69610.1"/>
    </source>
</evidence>
<protein>
    <submittedName>
        <fullName evidence="2">Uncharacterized protein</fullName>
    </submittedName>
</protein>
<dbReference type="InterPro" id="IPR027417">
    <property type="entry name" value="P-loop_NTPase"/>
</dbReference>
<sequence>MTTMHSDADAAILEWRTDTKPDAPSTDTTTTDASAPLLPPPLPPRAAPVPLLALGPRGAGTSTVLNAIIGARAFPTSVSAPKPAHRTRTVRGMVYADVPGLSRFDPDVDRYKQVLDAALAEFDGPARVMLVVELVDDATLITHKFDSVTRAMVKRPEPKLVAKSTIRAVRAMVDDLAARFQGVENGLGFVLNRATGIAHDLLEFEDDRVRLVERLTGRTIPADHICVVAHDSPPSSLSSSLLLTPSNNLPALVARLPPLSPVTESWLPAPSTLAIGGLVAPVTAVVARSVAVGMHRRAAAFLATRLITGTAARVAAGAAAGVAGVATVGSVCLGAYGAYETACAVAELVREAREERDPVSSGILEVPGSQM</sequence>
<dbReference type="SUPFAM" id="SSF52540">
    <property type="entry name" value="P-loop containing nucleoside triphosphate hydrolases"/>
    <property type="match status" value="1"/>
</dbReference>
<dbReference type="EMBL" id="GG745361">
    <property type="protein sequence ID" value="KNE69610.1"/>
    <property type="molecule type" value="Genomic_DNA"/>
</dbReference>
<dbReference type="CDD" id="cd00882">
    <property type="entry name" value="Ras_like_GTPase"/>
    <property type="match status" value="1"/>
</dbReference>
<proteinExistence type="predicted"/>
<dbReference type="VEuPathDB" id="FungiDB:AMAG_14164"/>
<accession>A0A0L0T4G4</accession>
<keyword evidence="3" id="KW-1185">Reference proteome</keyword>
<name>A0A0L0T4G4_ALLM3</name>
<reference evidence="3" key="2">
    <citation type="submission" date="2009-11" db="EMBL/GenBank/DDBJ databases">
        <title>The Genome Sequence of Allomyces macrogynus strain ATCC 38327.</title>
        <authorList>
            <consortium name="The Broad Institute Genome Sequencing Platform"/>
            <person name="Russ C."/>
            <person name="Cuomo C."/>
            <person name="Shea T."/>
            <person name="Young S.K."/>
            <person name="Zeng Q."/>
            <person name="Koehrsen M."/>
            <person name="Haas B."/>
            <person name="Borodovsky M."/>
            <person name="Guigo R."/>
            <person name="Alvarado L."/>
            <person name="Berlin A."/>
            <person name="Borenstein D."/>
            <person name="Chen Z."/>
            <person name="Engels R."/>
            <person name="Freedman E."/>
            <person name="Gellesch M."/>
            <person name="Goldberg J."/>
            <person name="Griggs A."/>
            <person name="Gujja S."/>
            <person name="Heiman D."/>
            <person name="Hepburn T."/>
            <person name="Howarth C."/>
            <person name="Jen D."/>
            <person name="Larson L."/>
            <person name="Lewis B."/>
            <person name="Mehta T."/>
            <person name="Park D."/>
            <person name="Pearson M."/>
            <person name="Roberts A."/>
            <person name="Saif S."/>
            <person name="Shenoy N."/>
            <person name="Sisk P."/>
            <person name="Stolte C."/>
            <person name="Sykes S."/>
            <person name="Walk T."/>
            <person name="White J."/>
            <person name="Yandava C."/>
            <person name="Burger G."/>
            <person name="Gray M.W."/>
            <person name="Holland P.W.H."/>
            <person name="King N."/>
            <person name="Lang F.B.F."/>
            <person name="Roger A.J."/>
            <person name="Ruiz-Trillo I."/>
            <person name="Lander E."/>
            <person name="Nusbaum C."/>
        </authorList>
    </citation>
    <scope>NUCLEOTIDE SEQUENCE [LARGE SCALE GENOMIC DNA]</scope>
    <source>
        <strain evidence="3">ATCC 38327</strain>
    </source>
</reference>
<dbReference type="OrthoDB" id="5580027at2759"/>
<feature type="region of interest" description="Disordered" evidence="1">
    <location>
        <begin position="15"/>
        <end position="40"/>
    </location>
</feature>
<evidence type="ECO:0000256" key="1">
    <source>
        <dbReference type="SAM" id="MobiDB-lite"/>
    </source>
</evidence>
<organism evidence="2 3">
    <name type="scientific">Allomyces macrogynus (strain ATCC 38327)</name>
    <name type="common">Allomyces javanicus var. macrogynus</name>
    <dbReference type="NCBI Taxonomy" id="578462"/>
    <lineage>
        <taxon>Eukaryota</taxon>
        <taxon>Fungi</taxon>
        <taxon>Fungi incertae sedis</taxon>
        <taxon>Blastocladiomycota</taxon>
        <taxon>Blastocladiomycetes</taxon>
        <taxon>Blastocladiales</taxon>
        <taxon>Blastocladiaceae</taxon>
        <taxon>Allomyces</taxon>
    </lineage>
</organism>
<evidence type="ECO:0000313" key="3">
    <source>
        <dbReference type="Proteomes" id="UP000054350"/>
    </source>
</evidence>
<feature type="compositionally biased region" description="Low complexity" evidence="1">
    <location>
        <begin position="22"/>
        <end position="36"/>
    </location>
</feature>